<keyword evidence="1" id="KW-1133">Transmembrane helix</keyword>
<protein>
    <submittedName>
        <fullName evidence="2">Uncharacterized protein</fullName>
    </submittedName>
</protein>
<organism evidence="2">
    <name type="scientific">Arundo donax</name>
    <name type="common">Giant reed</name>
    <name type="synonym">Donax arundinaceus</name>
    <dbReference type="NCBI Taxonomy" id="35708"/>
    <lineage>
        <taxon>Eukaryota</taxon>
        <taxon>Viridiplantae</taxon>
        <taxon>Streptophyta</taxon>
        <taxon>Embryophyta</taxon>
        <taxon>Tracheophyta</taxon>
        <taxon>Spermatophyta</taxon>
        <taxon>Magnoliopsida</taxon>
        <taxon>Liliopsida</taxon>
        <taxon>Poales</taxon>
        <taxon>Poaceae</taxon>
        <taxon>PACMAD clade</taxon>
        <taxon>Arundinoideae</taxon>
        <taxon>Arundineae</taxon>
        <taxon>Arundo</taxon>
    </lineage>
</organism>
<reference evidence="2" key="2">
    <citation type="journal article" date="2015" name="Data Brief">
        <title>Shoot transcriptome of the giant reed, Arundo donax.</title>
        <authorList>
            <person name="Barrero R.A."/>
            <person name="Guerrero F.D."/>
            <person name="Moolhuijzen P."/>
            <person name="Goolsby J.A."/>
            <person name="Tidwell J."/>
            <person name="Bellgard S.E."/>
            <person name="Bellgard M.I."/>
        </authorList>
    </citation>
    <scope>NUCLEOTIDE SEQUENCE</scope>
    <source>
        <tissue evidence="2">Shoot tissue taken approximately 20 cm above the soil surface</tissue>
    </source>
</reference>
<sequence>MNHHAYARQLPHRNRVPAVMFCCAAAGAAPALWWVGHRWSSLPLYRLTTMVPPTQMAVPSSFIFPGHVRAARFSTRSTTAMRKVTTGMRLRKVME</sequence>
<evidence type="ECO:0000256" key="1">
    <source>
        <dbReference type="SAM" id="Phobius"/>
    </source>
</evidence>
<dbReference type="EMBL" id="GBRH01266138">
    <property type="protein sequence ID" value="JAD31757.1"/>
    <property type="molecule type" value="Transcribed_RNA"/>
</dbReference>
<name>A0A0A8ZA60_ARUDO</name>
<feature type="transmembrane region" description="Helical" evidence="1">
    <location>
        <begin position="16"/>
        <end position="36"/>
    </location>
</feature>
<evidence type="ECO:0000313" key="2">
    <source>
        <dbReference type="EMBL" id="JAD31757.1"/>
    </source>
</evidence>
<keyword evidence="1" id="KW-0812">Transmembrane</keyword>
<dbReference type="AlphaFoldDB" id="A0A0A8ZA60"/>
<keyword evidence="1" id="KW-0472">Membrane</keyword>
<reference evidence="2" key="1">
    <citation type="submission" date="2014-09" db="EMBL/GenBank/DDBJ databases">
        <authorList>
            <person name="Magalhaes I.L.F."/>
            <person name="Oliveira U."/>
            <person name="Santos F.R."/>
            <person name="Vidigal T.H.D.A."/>
            <person name="Brescovit A.D."/>
            <person name="Santos A.J."/>
        </authorList>
    </citation>
    <scope>NUCLEOTIDE SEQUENCE</scope>
    <source>
        <tissue evidence="2">Shoot tissue taken approximately 20 cm above the soil surface</tissue>
    </source>
</reference>
<accession>A0A0A8ZA60</accession>
<proteinExistence type="predicted"/>